<evidence type="ECO:0000256" key="10">
    <source>
        <dbReference type="ARBA" id="ARBA00023180"/>
    </source>
</evidence>
<dbReference type="Pfam" id="PF00052">
    <property type="entry name" value="Laminin_B"/>
    <property type="match status" value="1"/>
</dbReference>
<feature type="disulfide bond" evidence="14">
    <location>
        <begin position="627"/>
        <end position="639"/>
    </location>
</feature>
<feature type="disulfide bond" evidence="14">
    <location>
        <begin position="1361"/>
        <end position="1373"/>
    </location>
</feature>
<feature type="domain" description="Laminin EGF-like" evidence="18">
    <location>
        <begin position="1496"/>
        <end position="1546"/>
    </location>
</feature>
<dbReference type="PROSITE" id="PS01248">
    <property type="entry name" value="EGF_LAM_1"/>
    <property type="match status" value="10"/>
</dbReference>
<keyword evidence="7" id="KW-0130">Cell adhesion</keyword>
<feature type="disulfide bond" evidence="14">
    <location>
        <begin position="1927"/>
        <end position="1941"/>
    </location>
</feature>
<comment type="caution">
    <text evidence="14">Lacks conserved residue(s) required for the propagation of feature annotation.</text>
</comment>
<evidence type="ECO:0000256" key="5">
    <source>
        <dbReference type="ARBA" id="ARBA00022737"/>
    </source>
</evidence>
<feature type="domain" description="Laminin N-terminal" evidence="20">
    <location>
        <begin position="18"/>
        <end position="269"/>
    </location>
</feature>
<dbReference type="SMART" id="SM00281">
    <property type="entry name" value="LamB"/>
    <property type="match status" value="1"/>
</dbReference>
<feature type="disulfide bond" evidence="14">
    <location>
        <begin position="1802"/>
        <end position="1811"/>
    </location>
</feature>
<dbReference type="FunFam" id="2.60.120.200:FF:000160">
    <property type="entry name" value="Laminin subunit alpha-3"/>
    <property type="match status" value="1"/>
</dbReference>
<evidence type="ECO:0000256" key="7">
    <source>
        <dbReference type="ARBA" id="ARBA00022889"/>
    </source>
</evidence>
<keyword evidence="5" id="KW-0677">Repeat</keyword>
<evidence type="ECO:0000256" key="2">
    <source>
        <dbReference type="ARBA" id="ARBA00022525"/>
    </source>
</evidence>
<evidence type="ECO:0008006" key="23">
    <source>
        <dbReference type="Google" id="ProtNLM"/>
    </source>
</evidence>
<feature type="domain" description="Laminin EGF-like" evidence="18">
    <location>
        <begin position="1361"/>
        <end position="1406"/>
    </location>
</feature>
<dbReference type="InterPro" id="IPR000742">
    <property type="entry name" value="EGF"/>
</dbReference>
<dbReference type="GO" id="GO:0009887">
    <property type="term" value="P:animal organ morphogenesis"/>
    <property type="evidence" value="ECO:0007669"/>
    <property type="project" value="TreeGrafter"/>
</dbReference>
<comment type="subunit">
    <text evidence="12">Laminin is a complex glycoprotein, consisting of three different polypeptide chains (alpha, beta, gamma), which are bound to each other by disulfide bonds into a cross-shaped molecule comprising one long and three short arms with globules at each end.</text>
</comment>
<feature type="disulfide bond" evidence="14">
    <location>
        <begin position="1422"/>
        <end position="1431"/>
    </location>
</feature>
<feature type="disulfide bond" evidence="14">
    <location>
        <begin position="465"/>
        <end position="474"/>
    </location>
</feature>
<dbReference type="InterPro" id="IPR013320">
    <property type="entry name" value="ConA-like_dom_sf"/>
</dbReference>
<feature type="disulfide bond" evidence="14">
    <location>
        <begin position="2040"/>
        <end position="2057"/>
    </location>
</feature>
<dbReference type="SMART" id="SM00180">
    <property type="entry name" value="EGF_Lam"/>
    <property type="match status" value="22"/>
</dbReference>
<evidence type="ECO:0000256" key="11">
    <source>
        <dbReference type="ARBA" id="ARBA00023292"/>
    </source>
</evidence>
<protein>
    <recommendedName>
        <fullName evidence="23">Laminin subunit alpha</fullName>
    </recommendedName>
</protein>
<feature type="disulfide bond" evidence="14">
    <location>
        <begin position="1963"/>
        <end position="1972"/>
    </location>
</feature>
<dbReference type="FunFam" id="2.10.25.10:FF:000189">
    <property type="entry name" value="Laminin subunit alpha 2"/>
    <property type="match status" value="1"/>
</dbReference>
<dbReference type="FunFam" id="2.60.120.260:FF:000092">
    <property type="entry name" value="Laminin subunit alpha-3"/>
    <property type="match status" value="1"/>
</dbReference>
<evidence type="ECO:0000259" key="17">
    <source>
        <dbReference type="PROSITE" id="PS50025"/>
    </source>
</evidence>
<reference evidence="21 22" key="1">
    <citation type="submission" date="2023-03" db="EMBL/GenBank/DDBJ databases">
        <title>High recombination rates correlate with genetic variation in Cardiocondyla obscurior ants.</title>
        <authorList>
            <person name="Errbii M."/>
        </authorList>
    </citation>
    <scope>NUCLEOTIDE SEQUENCE [LARGE SCALE GENOMIC DNA]</scope>
    <source>
        <strain evidence="21">Alpha-2009</strain>
        <tissue evidence="21">Whole body</tissue>
    </source>
</reference>
<feature type="domain" description="Laminin EGF-like" evidence="18">
    <location>
        <begin position="627"/>
        <end position="676"/>
    </location>
</feature>
<evidence type="ECO:0000313" key="21">
    <source>
        <dbReference type="EMBL" id="KAL0113721.1"/>
    </source>
</evidence>
<dbReference type="Pfam" id="PF06008">
    <property type="entry name" value="Laminin_I"/>
    <property type="match status" value="1"/>
</dbReference>
<evidence type="ECO:0000256" key="6">
    <source>
        <dbReference type="ARBA" id="ARBA00022869"/>
    </source>
</evidence>
<dbReference type="Pfam" id="PF24973">
    <property type="entry name" value="EGF_LMN_ATRN"/>
    <property type="match status" value="1"/>
</dbReference>
<dbReference type="FunFam" id="2.10.25.10:FF:000083">
    <property type="entry name" value="Laminin subunit alpha"/>
    <property type="match status" value="1"/>
</dbReference>
<dbReference type="SUPFAM" id="SSF49899">
    <property type="entry name" value="Concanavalin A-like lectins/glucanases"/>
    <property type="match status" value="5"/>
</dbReference>
<feature type="disulfide bond" evidence="14">
    <location>
        <begin position="1915"/>
        <end position="1924"/>
    </location>
</feature>
<feature type="domain" description="Laminin G" evidence="17">
    <location>
        <begin position="3029"/>
        <end position="3199"/>
    </location>
</feature>
<dbReference type="Gene3D" id="2.60.120.260">
    <property type="entry name" value="Galactose-binding domain-like"/>
    <property type="match status" value="1"/>
</dbReference>
<evidence type="ECO:0000256" key="15">
    <source>
        <dbReference type="SAM" id="Coils"/>
    </source>
</evidence>
<dbReference type="FunFam" id="2.10.25.10:FF:000033">
    <property type="entry name" value="Laminin subunit alpha 2"/>
    <property type="match status" value="1"/>
</dbReference>
<dbReference type="FunFam" id="2.10.25.10:FF:000407">
    <property type="entry name" value="Laminin subunit alpha-3"/>
    <property type="match status" value="1"/>
</dbReference>
<dbReference type="InterPro" id="IPR009254">
    <property type="entry name" value="Laminin_aI"/>
</dbReference>
<feature type="disulfide bond" evidence="14">
    <location>
        <begin position="582"/>
        <end position="594"/>
    </location>
</feature>
<feature type="coiled-coil region" evidence="15">
    <location>
        <begin position="2273"/>
        <end position="2300"/>
    </location>
</feature>
<feature type="domain" description="Laminin G" evidence="17">
    <location>
        <begin position="2645"/>
        <end position="2837"/>
    </location>
</feature>
<feature type="disulfide bond" evidence="14">
    <location>
        <begin position="446"/>
        <end position="463"/>
    </location>
</feature>
<dbReference type="PROSITE" id="PS50025">
    <property type="entry name" value="LAM_G_DOMAIN"/>
    <property type="match status" value="5"/>
</dbReference>
<dbReference type="FunFam" id="2.10.25.10:FF:000069">
    <property type="entry name" value="Laminin subunit alpha 1"/>
    <property type="match status" value="1"/>
</dbReference>
<dbReference type="GO" id="GO:0045995">
    <property type="term" value="P:regulation of embryonic development"/>
    <property type="evidence" value="ECO:0007669"/>
    <property type="project" value="InterPro"/>
</dbReference>
<dbReference type="InterPro" id="IPR001791">
    <property type="entry name" value="Laminin_G"/>
</dbReference>
<accession>A0AAW2FCQ8</accession>
<dbReference type="Pfam" id="PF00055">
    <property type="entry name" value="Laminin_N"/>
    <property type="match status" value="1"/>
</dbReference>
<dbReference type="FunFam" id="2.10.25.10:FF:000090">
    <property type="entry name" value="laminin subunit alpha"/>
    <property type="match status" value="1"/>
</dbReference>
<feature type="disulfide bond" evidence="14">
    <location>
        <begin position="602"/>
        <end position="611"/>
    </location>
</feature>
<dbReference type="Gene3D" id="2.10.25.10">
    <property type="entry name" value="Laminin"/>
    <property type="match status" value="21"/>
</dbReference>
<dbReference type="InterPro" id="IPR010307">
    <property type="entry name" value="Laminin_dom_II"/>
</dbReference>
<dbReference type="GO" id="GO:0061564">
    <property type="term" value="P:axon development"/>
    <property type="evidence" value="ECO:0007669"/>
    <property type="project" value="UniProtKB-ARBA"/>
</dbReference>
<dbReference type="PROSITE" id="PS51117">
    <property type="entry name" value="LAMININ_NTER"/>
    <property type="match status" value="1"/>
</dbReference>
<feature type="signal peptide" evidence="16">
    <location>
        <begin position="1"/>
        <end position="19"/>
    </location>
</feature>
<feature type="domain" description="Laminin EGF-like" evidence="18">
    <location>
        <begin position="1991"/>
        <end position="2037"/>
    </location>
</feature>
<evidence type="ECO:0000256" key="13">
    <source>
        <dbReference type="PROSITE-ProRule" id="PRU00122"/>
    </source>
</evidence>
<evidence type="ECO:0000256" key="8">
    <source>
        <dbReference type="ARBA" id="ARBA00023054"/>
    </source>
</evidence>
<feature type="domain" description="Laminin EGF-like" evidence="18">
    <location>
        <begin position="490"/>
        <end position="535"/>
    </location>
</feature>
<evidence type="ECO:0000259" key="18">
    <source>
        <dbReference type="PROSITE" id="PS50027"/>
    </source>
</evidence>
<feature type="domain" description="Laminin EGF-like" evidence="18">
    <location>
        <begin position="1783"/>
        <end position="1832"/>
    </location>
</feature>
<keyword evidence="4 16" id="KW-0732">Signal</keyword>
<evidence type="ECO:0000259" key="19">
    <source>
        <dbReference type="PROSITE" id="PS51115"/>
    </source>
</evidence>
<feature type="disulfide bond" evidence="14">
    <location>
        <begin position="2011"/>
        <end position="2020"/>
    </location>
</feature>
<feature type="disulfide bond" evidence="14">
    <location>
        <begin position="536"/>
        <end position="548"/>
    </location>
</feature>
<dbReference type="FunFam" id="2.10.25.10:FF:000106">
    <property type="entry name" value="Heparan sulfate proteoglycan 2"/>
    <property type="match status" value="1"/>
</dbReference>
<keyword evidence="3" id="KW-0272">Extracellular matrix</keyword>
<dbReference type="FunFam" id="2.10.25.10:FF:000388">
    <property type="entry name" value="Laminin subunit alpha"/>
    <property type="match status" value="1"/>
</dbReference>
<keyword evidence="6" id="KW-0084">Basement membrane</keyword>
<dbReference type="GO" id="GO:0005102">
    <property type="term" value="F:signaling receptor binding"/>
    <property type="evidence" value="ECO:0007669"/>
    <property type="project" value="InterPro"/>
</dbReference>
<feature type="domain" description="Laminin EGF-like" evidence="18">
    <location>
        <begin position="2038"/>
        <end position="2085"/>
    </location>
</feature>
<feature type="domain" description="Laminin EGF-like" evidence="18">
    <location>
        <begin position="1891"/>
        <end position="1943"/>
    </location>
</feature>
<evidence type="ECO:0000256" key="3">
    <source>
        <dbReference type="ARBA" id="ARBA00022530"/>
    </source>
</evidence>
<dbReference type="SUPFAM" id="SSF57196">
    <property type="entry name" value="EGF/Laminin"/>
    <property type="match status" value="22"/>
</dbReference>
<feature type="domain" description="Laminin G" evidence="17">
    <location>
        <begin position="2848"/>
        <end position="3022"/>
    </location>
</feature>
<feature type="disulfide bond" evidence="14">
    <location>
        <begin position="557"/>
        <end position="566"/>
    </location>
</feature>
<dbReference type="EMBL" id="JADYXP020000012">
    <property type="protein sequence ID" value="KAL0113721.1"/>
    <property type="molecule type" value="Genomic_DNA"/>
</dbReference>
<dbReference type="CDD" id="cd02795">
    <property type="entry name" value="CBM6-CBM35-CBM36_like"/>
    <property type="match status" value="1"/>
</dbReference>
<feature type="disulfide bond" evidence="14">
    <location>
        <begin position="444"/>
        <end position="456"/>
    </location>
</feature>
<feature type="domain" description="Laminin EGF-like" evidence="18">
    <location>
        <begin position="582"/>
        <end position="626"/>
    </location>
</feature>
<evidence type="ECO:0000256" key="1">
    <source>
        <dbReference type="ARBA" id="ARBA00004302"/>
    </source>
</evidence>
<feature type="domain" description="Laminin EGF-like" evidence="18">
    <location>
        <begin position="444"/>
        <end position="489"/>
    </location>
</feature>
<dbReference type="GO" id="GO:0009888">
    <property type="term" value="P:tissue development"/>
    <property type="evidence" value="ECO:0007669"/>
    <property type="project" value="TreeGrafter"/>
</dbReference>
<feature type="domain" description="Laminin G" evidence="17">
    <location>
        <begin position="3294"/>
        <end position="3466"/>
    </location>
</feature>
<dbReference type="PRINTS" id="PR00011">
    <property type="entry name" value="EGFLAMININ"/>
</dbReference>
<dbReference type="Pfam" id="PF00053">
    <property type="entry name" value="EGF_laminin"/>
    <property type="match status" value="20"/>
</dbReference>
<gene>
    <name evidence="21" type="ORF">PUN28_012685</name>
</gene>
<feature type="domain" description="Laminin EGF-like" evidence="18">
    <location>
        <begin position="727"/>
        <end position="779"/>
    </location>
</feature>
<keyword evidence="11 14" id="KW-0424">Laminin EGF-like domain</keyword>
<feature type="disulfide bond" evidence="14">
    <location>
        <begin position="1498"/>
        <end position="1515"/>
    </location>
</feature>
<dbReference type="GO" id="GO:0071711">
    <property type="term" value="P:basement membrane organization"/>
    <property type="evidence" value="ECO:0007669"/>
    <property type="project" value="UniProtKB-ARBA"/>
</dbReference>
<feature type="disulfide bond" evidence="14">
    <location>
        <begin position="1452"/>
        <end position="1469"/>
    </location>
</feature>
<dbReference type="GO" id="GO:0005604">
    <property type="term" value="C:basement membrane"/>
    <property type="evidence" value="ECO:0007669"/>
    <property type="project" value="UniProtKB-SubCell"/>
</dbReference>
<dbReference type="InterPro" id="IPR002049">
    <property type="entry name" value="LE_dom"/>
</dbReference>
<feature type="disulfide bond" evidence="14">
    <location>
        <begin position="490"/>
        <end position="502"/>
    </location>
</feature>
<evidence type="ECO:0000313" key="22">
    <source>
        <dbReference type="Proteomes" id="UP001430953"/>
    </source>
</evidence>
<dbReference type="InterPro" id="IPR050440">
    <property type="entry name" value="Laminin/Netrin_ECM"/>
</dbReference>
<feature type="domain" description="Laminin EGF-like" evidence="18">
    <location>
        <begin position="1407"/>
        <end position="1449"/>
    </location>
</feature>
<feature type="domain" description="Laminin G" evidence="17">
    <location>
        <begin position="3472"/>
        <end position="3648"/>
    </location>
</feature>
<dbReference type="InterPro" id="IPR056863">
    <property type="entry name" value="LMN_ATRN_NET-like_EGF"/>
</dbReference>
<keyword evidence="10" id="KW-0325">Glycoprotein</keyword>
<feature type="disulfide bond" evidence="14">
    <location>
        <begin position="1517"/>
        <end position="1526"/>
    </location>
</feature>
<comment type="subcellular location">
    <subcellularLocation>
        <location evidence="1">Secreted</location>
        <location evidence="1">Extracellular space</location>
        <location evidence="1">Extracellular matrix</location>
        <location evidence="1">Basement membrane</location>
    </subcellularLocation>
</comment>
<dbReference type="GO" id="GO:0006950">
    <property type="term" value="P:response to stress"/>
    <property type="evidence" value="ECO:0007669"/>
    <property type="project" value="UniProtKB-ARBA"/>
</dbReference>
<dbReference type="CDD" id="cd00110">
    <property type="entry name" value="LamG"/>
    <property type="match status" value="5"/>
</dbReference>
<dbReference type="GO" id="GO:0034446">
    <property type="term" value="P:substrate adhesion-dependent cell spreading"/>
    <property type="evidence" value="ECO:0007669"/>
    <property type="project" value="UniProtKB-ARBA"/>
</dbReference>
<dbReference type="SMART" id="SM00136">
    <property type="entry name" value="LamNT"/>
    <property type="match status" value="1"/>
</dbReference>
<evidence type="ECO:0000256" key="4">
    <source>
        <dbReference type="ARBA" id="ARBA00022729"/>
    </source>
</evidence>
<feature type="domain" description="Laminin EGF-like" evidence="18">
    <location>
        <begin position="1944"/>
        <end position="1990"/>
    </location>
</feature>
<feature type="disulfide bond" evidence="13">
    <location>
        <begin position="3621"/>
        <end position="3648"/>
    </location>
</feature>
<evidence type="ECO:0000259" key="20">
    <source>
        <dbReference type="PROSITE" id="PS51117"/>
    </source>
</evidence>
<feature type="disulfide bond" evidence="13">
    <location>
        <begin position="3172"/>
        <end position="3199"/>
    </location>
</feature>
<feature type="coiled-coil region" evidence="15">
    <location>
        <begin position="2618"/>
        <end position="2645"/>
    </location>
</feature>
<feature type="disulfide bond" evidence="14">
    <location>
        <begin position="2038"/>
        <end position="2050"/>
    </location>
</feature>
<dbReference type="FunFam" id="2.10.25.10:FF:000082">
    <property type="entry name" value="Laminin subunit alpha 1"/>
    <property type="match status" value="2"/>
</dbReference>
<proteinExistence type="predicted"/>
<feature type="chain" id="PRO_5043654644" description="Laminin subunit alpha" evidence="16">
    <location>
        <begin position="20"/>
        <end position="3651"/>
    </location>
</feature>
<dbReference type="Pfam" id="PF06009">
    <property type="entry name" value="Laminin_II"/>
    <property type="match status" value="1"/>
</dbReference>
<dbReference type="Proteomes" id="UP001430953">
    <property type="component" value="Unassembled WGS sequence"/>
</dbReference>
<feature type="disulfide bond" evidence="14">
    <location>
        <begin position="1382"/>
        <end position="1391"/>
    </location>
</feature>
<feature type="disulfide bond" evidence="14">
    <location>
        <begin position="538"/>
        <end position="555"/>
    </location>
</feature>
<organism evidence="21 22">
    <name type="scientific">Cardiocondyla obscurior</name>
    <dbReference type="NCBI Taxonomy" id="286306"/>
    <lineage>
        <taxon>Eukaryota</taxon>
        <taxon>Metazoa</taxon>
        <taxon>Ecdysozoa</taxon>
        <taxon>Arthropoda</taxon>
        <taxon>Hexapoda</taxon>
        <taxon>Insecta</taxon>
        <taxon>Pterygota</taxon>
        <taxon>Neoptera</taxon>
        <taxon>Endopterygota</taxon>
        <taxon>Hymenoptera</taxon>
        <taxon>Apocrita</taxon>
        <taxon>Aculeata</taxon>
        <taxon>Formicoidea</taxon>
        <taxon>Formicidae</taxon>
        <taxon>Myrmicinae</taxon>
        <taxon>Cardiocondyla</taxon>
    </lineage>
</organism>
<dbReference type="SMART" id="SM00181">
    <property type="entry name" value="EGF"/>
    <property type="match status" value="12"/>
</dbReference>
<dbReference type="InterPro" id="IPR000034">
    <property type="entry name" value="Laminin_IV"/>
</dbReference>
<dbReference type="PROSITE" id="PS50027">
    <property type="entry name" value="EGF_LAM_2"/>
    <property type="match status" value="15"/>
</dbReference>
<feature type="disulfide bond" evidence="14">
    <location>
        <begin position="2059"/>
        <end position="2068"/>
    </location>
</feature>
<sequence>MRLPASIAGLFLIIRISRCEILTPPYFNLAEGKEIEASATCGVDTTGPELYCKLVGANADQDEDINLIQGQVCDYCDPDNPEKGHPPEYAVDGMETWWQSPPLSRGMKYNEVNLTINLGQEFHVAYVYIRMGNSPRPGLWILEKSKDYGKTWSPWQYFSDSASDCLTYFGVDSHKPIIRDDSVICTTEYSKVVPLEGGEIPISILNNRPSAKHYFNSTLLQEWTRATNVRFRFLRTKNLLGHLMSVVRQDPTVTRRYFYSIKDISIGGRCMCNGHADICDIQDPNMPKKLVCRCQHNTCGPQCATCCKGFEQKKWRQSTASQKFICEPCNCFGHSDECIYDPEIDEKHLSLDIHGNYEGGGICQNCKHNTEGINCNRCKPKFYRPRDKPLNATDVCQPCNCDYFYSTGNCADSNGKCECRKEFTPPNCDTCNYGYFGYPNCLPCECHLPGTLGYHCEATDGICPCKINYAGHYCDLCAEGYYNFPDCLPCSCNLVGALNDVCDVISGNCTCRNNYGGRTCDICEDGYFNYPICTYCECDSRGTEPGICDKSDGVCLCREGYGGVRCDQCIPGYYGYPNCVPCNCSSVGSSSISCDSTGKCSCLTNFAGRTCSQCSPGYYKYPECIACNCESHGSIGVSCDGEGKCQCRENFDGIRCEQCKEGYYNFPTCEGCNCDPAGIVATFQGCGSLPPGELCQCKDRVEGRICNQCKPLYWNLQPYNPDGCEECQCNIPGVVGSIGECDTKTGQCICKPGVTDRGCTRCIDGTYNLQENNVFGCSDCSCDVGGSVNQVCDKQTGQCSCQPRVTGLTCKEPLKAHYFPTLHQYQYEAEVGKTPSGSSVRYGFTEDIFPGFSWKGYAEFTIQQDEIVLGVIIGKSSLYRMVLRYVNPSSEPILGTITITPDNPSEVEQQFKVNFKPTSRPSFVTVAGAHDNHPSPMVMNPGHWSIKIATKKSMFLDYFVLLPAEYYEGGILTQDVNVPCEIGYKGLCRHYGYPNLTQFDSVHGAGGFLNENNIRIPLTEYFTDRESLQEIDEDEVPLINDQQEEIHFDLRISKPGPHVLVVTYVTPRDEQDTSILLIEANTVGKGKVTLNPCRYTSKCRQVVTDTYGKVAVMNFPSNYISLVLTGEPTSNVAIDSIVAIPYNQWSLDFVKPKSICVRKNGKCIQGLFPGASDAKKIEFEISNGIPEAENRPFGIYDNGTKLIYLGDGDMVDIHSKVSQPGDYVFVIQYYQPDHPQFELDVLVQNGKFYEAKVPVPHCPSNSGCRSIVRKIDDNDIRFQLIENFVLTLKEPGRGIWLDYVLVIPADQYNEKILNKVQFDQTKEFIKRCGTNHFHINITEDGFCRDSSFSITTNYNNGALPCNCDSEGSTSFECDKFGGQCPCRPNIIGRRCEICKSGFYGFPRCRPCNCPALCERDTGRCICPPRVIGQRCDQCEPGTYGFHPIIGCEECNCSPLGVLDGNLQCDDNGCRCKENVVGRQCDRCLAGYSQFPHCERCDCDLRGTTSDICDQYTAECFCKTNVQGLACDVCREGTFDIQAENTDGCTKCFCFGKTTRCASASLYWTHLMDMAGWELVTPIDKNGNFTNLLTYPIENSTTLTVSLTTNDTFENVVYFSAPDIYLDKKLTSYGGFFNYSVHYSTGPFGKAVSAADVILQGSDITLFYFSDEQPPSFVNFRASVHLVEANFLTSNRLAATREQIMVVLEDLRGIYVRATYWNPSITASLSYATLDVTTEQYSPQYSIPASSVEQCQCPPNYQGFSCEECAPGYYRIKSGPYGGYCAPCQCNGHATTCDVNTGICENCKNGTIGDHCEFCEEGYYGNATVGTPTDCLICACPLPVASNNFATGCEVNEEGNKISCDCLPGYYGARCEACAAGYYGNPEVYGDYCKPCECSGNIDTNQIGSCDSITGQCLQCLNNTYGEACNLCAPGFYGDAVKRKDCRSCMCDDCGMEHCDSYSGQCFCQENVIGEQCDRCAPDYYGFDTCNGCRPCDCYLASVSSQCNGETGQCECMPGVTGRRCDQCIPGYWNYGPEGCTSCECHTGYSVGVSCNATTGQCTCLPGVIGEKCDHCPYRHVLIPAQGCFPCGSCTGNLLDVTDELTDLLEPVSREYSTVAEGYFTNQRLKFINDTVNELYPEVKLLDPSRVNLLPLQDKLQQLENEVYNQKRQIDFTAEDSVKWKDDAESTLQNMNNLEQDVVQKIGLVNQIVSEVQSLALNIELGTGAKVDNALNEAKDILKKIKDVNFIKFRDNAVDQANQANILISEMQNYNFPASNLSSAVANFSNEIKNASAKMDDLLDIVSTAQEIASAVDKLNRENRIAAQTGNLDIVKNSTTEAKEDLQAGEQLKSNASNFLNYANINIDLLRTNTISNATNQLNDTITQNDEMLINLAEKIQEAHTHADYLYNRSLELDSLLTDTRNTNAVRAVSAYRDIETAIQAAKEAANHATIAAKNATLMTDGIEQKMLNSRNECFQLLASAQLALKKTTGQPENDLREARNNATLIDNQNKRNKELLDSIDKTLGNIPSQSSSVAHDAMNQATNVERNIKVAIDDLNGIVNQIPEDLRETKQLSKNTSESIRDISQANKQLDIVAKVMPNVTSLLNSLNNNQRSIDTSGNNLQSKIEALRNKIANARELANRFKTGLTFYRNTTLELKNPESLPLLTTSTKISLYFRTNKTNGLLLYLGNEEKTKLPRSKTHDFMALLIESGYPVLIIDLGSGPEKIIHNKFVSDNIWRQIIIDRTGKNVKLIVREDIGEGKDKLYEKEGVLSGSYYIFNVDQEHSKLFVGGYPSSFRIQNAVTASSFEGEMEELMIGDIPVSFWNFVDGENNQKSALERDKLINFAPSRGYRFDRHGYAILSKKGSQITPDTRKFIIKLSFKTFMEDGLIYLMGKGRQFLSLEMNNGQLLYQYDLGEGTTVLRSLDKYNDGNWHTLEAIRQDTMGALKIDDHTVASNQEKGTTKPLISSDHIYFGGYPPNAKHPFESVTNNGFEGCIDEVVILDTSIDLTRNVQAFGVMPGCPVRFARLVSFETNTPGYVRWRNLKSEFTSLQVNLKFKTLASDGLIFYATNNDHQNSATSYLSLIDGQLVFNSHGEELKTSPTEVRFNDNEWHVVTATHDQLTLSLDIDDTKSYSIESSPPPLDFHYSNLYIGGLPSSVDSTGKTVPFVGCIGDATLNSVIINFADTTERPHAFLGKCKGGDQTLLPPIVEPEVLPPLLPSEGPEDTANIPTQVNIIDVDIDKEIEKEDEPELEGRTDKNEFITTTPRSLDSPNVDMCHLPYYPATDPDLENAWRFGAARNSRLEYRTLNGRYKDDYDFQIDVKTMADDGIIFYTSDLSKQDLIAVYMVDGKIHYKFDCGSGPALLVSEKIINNNQWHNVIFKRQGSYGELIVDEDDPVAGYSLGHTTTINVNPPFFVGGILPEISNIAYTNIGLNKTFSGCLGNFMMNGQLVGEPSEKIGVIPCSKRVEPGLFFFPGNGSNLFKAVDRFNVDRTVDIQMDIKPRSTSGHLLSVHGKRDYLVLEMINGTVKFLIKTQKGSIETAFEPTKPNSLCDGHWHNIRAVKQKNAVLLSVDHKSAPPGIAGKNVARVLSKHPIFIGGHPMLGRLRGSTSQAQYVGCINNIQINMKAVSIRPERAYGQVITGVCPTI</sequence>
<dbReference type="Pfam" id="PF02210">
    <property type="entry name" value="Laminin_G_2"/>
    <property type="match status" value="5"/>
</dbReference>
<dbReference type="GO" id="GO:0030054">
    <property type="term" value="C:cell junction"/>
    <property type="evidence" value="ECO:0007669"/>
    <property type="project" value="UniProtKB-ARBA"/>
</dbReference>
<comment type="caution">
    <text evidence="21">The sequence shown here is derived from an EMBL/GenBank/DDBJ whole genome shotgun (WGS) entry which is preliminary data.</text>
</comment>
<dbReference type="CDD" id="cd00055">
    <property type="entry name" value="EGF_Lam"/>
    <property type="match status" value="22"/>
</dbReference>
<feature type="domain" description="Laminin EGF-like" evidence="18">
    <location>
        <begin position="1450"/>
        <end position="1495"/>
    </location>
</feature>
<feature type="disulfide bond" evidence="14">
    <location>
        <begin position="750"/>
        <end position="759"/>
    </location>
</feature>
<feature type="disulfide bond" evidence="14">
    <location>
        <begin position="647"/>
        <end position="656"/>
    </location>
</feature>
<dbReference type="PANTHER" id="PTHR10574">
    <property type="entry name" value="NETRIN/LAMININ-RELATED"/>
    <property type="match status" value="1"/>
</dbReference>
<dbReference type="GO" id="GO:0030155">
    <property type="term" value="P:regulation of cell adhesion"/>
    <property type="evidence" value="ECO:0007669"/>
    <property type="project" value="InterPro"/>
</dbReference>
<feature type="disulfide bond" evidence="14">
    <location>
        <begin position="1471"/>
        <end position="1480"/>
    </location>
</feature>
<dbReference type="InterPro" id="IPR008211">
    <property type="entry name" value="Laminin_N"/>
</dbReference>
<dbReference type="FunFam" id="2.10.25.10:FF:000011">
    <property type="entry name" value="Cadherin EGF LAG seven-pass G-type receptor"/>
    <property type="match status" value="1"/>
</dbReference>
<dbReference type="FunFam" id="2.10.25.10:FF:000034">
    <property type="entry name" value="Laminin subunit alpha 3"/>
    <property type="match status" value="2"/>
</dbReference>
<keyword evidence="8 15" id="KW-0175">Coiled coil</keyword>
<evidence type="ECO:0000256" key="16">
    <source>
        <dbReference type="SAM" id="SignalP"/>
    </source>
</evidence>
<feature type="disulfide bond" evidence="14">
    <location>
        <begin position="1496"/>
        <end position="1508"/>
    </location>
</feature>
<feature type="domain" description="Laminin IV type A" evidence="19">
    <location>
        <begin position="1567"/>
        <end position="1749"/>
    </location>
</feature>
<keyword evidence="2" id="KW-0964">Secreted</keyword>
<dbReference type="PROSITE" id="PS51115">
    <property type="entry name" value="LAMININ_IVA"/>
    <property type="match status" value="1"/>
</dbReference>
<evidence type="ECO:0000256" key="14">
    <source>
        <dbReference type="PROSITE-ProRule" id="PRU00460"/>
    </source>
</evidence>
<dbReference type="FunFam" id="2.10.25.10:FF:000051">
    <property type="entry name" value="Laminin subunit alpha 4"/>
    <property type="match status" value="1"/>
</dbReference>
<feature type="disulfide bond" evidence="14">
    <location>
        <begin position="492"/>
        <end position="509"/>
    </location>
</feature>
<dbReference type="PANTHER" id="PTHR10574:SF406">
    <property type="entry name" value="LAMININ SUBUNIT ALPHA 5"/>
    <property type="match status" value="1"/>
</dbReference>
<dbReference type="SMART" id="SM00282">
    <property type="entry name" value="LamG"/>
    <property type="match status" value="5"/>
</dbReference>
<dbReference type="FunFam" id="2.10.25.10:FF:000074">
    <property type="entry name" value="Laminin subunit alpha"/>
    <property type="match status" value="1"/>
</dbReference>
<feature type="disulfide bond" evidence="14">
    <location>
        <begin position="1363"/>
        <end position="1380"/>
    </location>
</feature>
<dbReference type="GO" id="GO:0030334">
    <property type="term" value="P:regulation of cell migration"/>
    <property type="evidence" value="ECO:0007669"/>
    <property type="project" value="InterPro"/>
</dbReference>
<feature type="domain" description="Laminin EGF-like" evidence="18">
    <location>
        <begin position="536"/>
        <end position="581"/>
    </location>
</feature>
<dbReference type="GO" id="GO:0016477">
    <property type="term" value="P:cell migration"/>
    <property type="evidence" value="ECO:0007669"/>
    <property type="project" value="UniProtKB-ARBA"/>
</dbReference>
<dbReference type="Gene3D" id="2.60.120.200">
    <property type="match status" value="5"/>
</dbReference>
<name>A0AAW2FCQ8_9HYME</name>
<evidence type="ECO:0000256" key="12">
    <source>
        <dbReference type="ARBA" id="ARBA00065619"/>
    </source>
</evidence>
<feature type="disulfide bond" evidence="14">
    <location>
        <begin position="511"/>
        <end position="520"/>
    </location>
</feature>
<evidence type="ECO:0000256" key="9">
    <source>
        <dbReference type="ARBA" id="ARBA00023157"/>
    </source>
</evidence>
<keyword evidence="22" id="KW-1185">Reference proteome</keyword>
<keyword evidence="9 14" id="KW-1015">Disulfide bond</keyword>